<reference evidence="4 5" key="1">
    <citation type="submission" date="2013-04" db="EMBL/GenBank/DDBJ databases">
        <title>Hyphomonas sp. T24B3 Genome Sequencing.</title>
        <authorList>
            <person name="Lai Q."/>
            <person name="Shao Z."/>
        </authorList>
    </citation>
    <scope>NUCLEOTIDE SEQUENCE [LARGE SCALE GENOMIC DNA]</scope>
    <source>
        <strain evidence="4 5">T24B3</strain>
    </source>
</reference>
<evidence type="ECO:0000313" key="4">
    <source>
        <dbReference type="EMBL" id="RAN34585.1"/>
    </source>
</evidence>
<dbReference type="STRING" id="1280941.HY2_10420"/>
<dbReference type="GO" id="GO:0005524">
    <property type="term" value="F:ATP binding"/>
    <property type="evidence" value="ECO:0007669"/>
    <property type="project" value="UniProtKB-KW"/>
</dbReference>
<gene>
    <name evidence="4" type="ORF">HY3_10605</name>
</gene>
<name>A0A062U5F5_9PROT</name>
<dbReference type="PANTHER" id="PTHR43204">
    <property type="entry name" value="ABC TRANSPORTER I FAMILY MEMBER 6, CHLOROPLASTIC"/>
    <property type="match status" value="1"/>
</dbReference>
<keyword evidence="5" id="KW-1185">Reference proteome</keyword>
<dbReference type="PROSITE" id="PS50893">
    <property type="entry name" value="ABC_TRANSPORTER_2"/>
    <property type="match status" value="1"/>
</dbReference>
<accession>A0A328JXZ9</accession>
<dbReference type="CDD" id="cd03217">
    <property type="entry name" value="ABC_FeS_Assembly"/>
    <property type="match status" value="1"/>
</dbReference>
<evidence type="ECO:0000256" key="1">
    <source>
        <dbReference type="ARBA" id="ARBA00006216"/>
    </source>
</evidence>
<evidence type="ECO:0000313" key="5">
    <source>
        <dbReference type="Proteomes" id="UP000249123"/>
    </source>
</evidence>
<dbReference type="SMART" id="SM00382">
    <property type="entry name" value="AAA"/>
    <property type="match status" value="1"/>
</dbReference>
<organism evidence="4 5">
    <name type="scientific">Hyphomonas pacifica</name>
    <dbReference type="NCBI Taxonomy" id="1280941"/>
    <lineage>
        <taxon>Bacteria</taxon>
        <taxon>Pseudomonadati</taxon>
        <taxon>Pseudomonadota</taxon>
        <taxon>Alphaproteobacteria</taxon>
        <taxon>Hyphomonadales</taxon>
        <taxon>Hyphomonadaceae</taxon>
        <taxon>Hyphomonas</taxon>
    </lineage>
</organism>
<dbReference type="SUPFAM" id="SSF52540">
    <property type="entry name" value="P-loop containing nucleoside triphosphate hydrolases"/>
    <property type="match status" value="1"/>
</dbReference>
<dbReference type="PANTHER" id="PTHR43204:SF1">
    <property type="entry name" value="ABC TRANSPORTER I FAMILY MEMBER 6, CHLOROPLASTIC"/>
    <property type="match status" value="1"/>
</dbReference>
<dbReference type="EMBL" id="AWFB01000010">
    <property type="protein sequence ID" value="RAN34585.1"/>
    <property type="molecule type" value="Genomic_DNA"/>
</dbReference>
<accession>A0A062U5F5</accession>
<dbReference type="InterPro" id="IPR027417">
    <property type="entry name" value="P-loop_NTPase"/>
</dbReference>
<comment type="similarity">
    <text evidence="1">Belongs to the ABC transporter superfamily. Ycf16 family.</text>
</comment>
<dbReference type="InterPro" id="IPR010230">
    <property type="entry name" value="FeS-cluster_ATPase_SufC"/>
</dbReference>
<evidence type="ECO:0000256" key="2">
    <source>
        <dbReference type="ARBA" id="ARBA00022741"/>
    </source>
</evidence>
<protein>
    <submittedName>
        <fullName evidence="4">Transporter</fullName>
    </submittedName>
</protein>
<dbReference type="NCBIfam" id="TIGR01978">
    <property type="entry name" value="sufC"/>
    <property type="match status" value="1"/>
</dbReference>
<dbReference type="eggNOG" id="COG0396">
    <property type="taxonomic scope" value="Bacteria"/>
</dbReference>
<dbReference type="InterPro" id="IPR003439">
    <property type="entry name" value="ABC_transporter-like_ATP-bd"/>
</dbReference>
<evidence type="ECO:0000256" key="3">
    <source>
        <dbReference type="ARBA" id="ARBA00022840"/>
    </source>
</evidence>
<dbReference type="InterPro" id="IPR003593">
    <property type="entry name" value="AAA+_ATPase"/>
</dbReference>
<dbReference type="GO" id="GO:0016887">
    <property type="term" value="F:ATP hydrolysis activity"/>
    <property type="evidence" value="ECO:0007669"/>
    <property type="project" value="InterPro"/>
</dbReference>
<keyword evidence="2" id="KW-0547">Nucleotide-binding</keyword>
<proteinExistence type="inferred from homology"/>
<sequence>MPAYMRTMLKIENLTATVGEEDEAKTIINGLDLEVPAGEVHAIMGPNGAGKSTLSYVLTGRDGYEVTGGSATLNGEDILDMDPEERAAKGLFLSFQYPVEIPGVPVMTFVRAAMNAQRKARGEDEISAPDFIKKSRELGQKLKLDAEMLKRPLNVGFSGGEKKRLEIYQMMMLEPKFLILDETDSGLDIDALKTVSDGVNAMRSPDRGMLVITHYQRLLDHIKPDKVHVLAKGRIIATGGPELAHRLEKEGYDGVLGEVV</sequence>
<dbReference type="Proteomes" id="UP000249123">
    <property type="component" value="Unassembled WGS sequence"/>
</dbReference>
<dbReference type="Gene3D" id="3.40.50.300">
    <property type="entry name" value="P-loop containing nucleotide triphosphate hydrolases"/>
    <property type="match status" value="1"/>
</dbReference>
<keyword evidence="3" id="KW-0067">ATP-binding</keyword>
<dbReference type="AlphaFoldDB" id="A0A062U5F5"/>
<comment type="caution">
    <text evidence="4">The sequence shown here is derived from an EMBL/GenBank/DDBJ whole genome shotgun (WGS) entry which is preliminary data.</text>
</comment>
<dbReference type="Pfam" id="PF00005">
    <property type="entry name" value="ABC_tran"/>
    <property type="match status" value="1"/>
</dbReference>